<evidence type="ECO:0000256" key="3">
    <source>
        <dbReference type="ARBA" id="ARBA00012280"/>
    </source>
</evidence>
<dbReference type="GO" id="GO:0030976">
    <property type="term" value="F:thiamine pyrophosphate binding"/>
    <property type="evidence" value="ECO:0007669"/>
    <property type="project" value="InterPro"/>
</dbReference>
<dbReference type="Gene3D" id="3.40.50.12470">
    <property type="match status" value="1"/>
</dbReference>
<evidence type="ECO:0000256" key="2">
    <source>
        <dbReference type="ARBA" id="ARBA00003906"/>
    </source>
</evidence>
<comment type="cofactor">
    <cofactor evidence="1">
        <name>thiamine diphosphate</name>
        <dbReference type="ChEBI" id="CHEBI:58937"/>
    </cofactor>
</comment>
<dbReference type="SUPFAM" id="SSF52518">
    <property type="entry name" value="Thiamin diphosphate-binding fold (THDP-binding)"/>
    <property type="match status" value="2"/>
</dbReference>
<feature type="region of interest" description="Disordered" evidence="6">
    <location>
        <begin position="1"/>
        <end position="20"/>
    </location>
</feature>
<reference evidence="8 9" key="1">
    <citation type="journal article" date="2016" name="Int. J. Syst. Evol. Microbiol.">
        <title>Acidipila dinghuensis sp. nov., an acidobacterium isolated from forest soil.</title>
        <authorList>
            <person name="Jiang Y.W."/>
            <person name="Wang J."/>
            <person name="Chen M.H."/>
            <person name="Lv Y.Y."/>
            <person name="Qiu L.H."/>
        </authorList>
    </citation>
    <scope>NUCLEOTIDE SEQUENCE [LARGE SCALE GENOMIC DNA]</scope>
    <source>
        <strain evidence="8 9">DHOF10</strain>
    </source>
</reference>
<dbReference type="Pfam" id="PF16870">
    <property type="entry name" value="OxoGdeHyase_C"/>
    <property type="match status" value="1"/>
</dbReference>
<evidence type="ECO:0000256" key="6">
    <source>
        <dbReference type="SAM" id="MobiDB-lite"/>
    </source>
</evidence>
<dbReference type="PANTHER" id="PTHR23152">
    <property type="entry name" value="2-OXOGLUTARATE DEHYDROGENASE"/>
    <property type="match status" value="1"/>
</dbReference>
<dbReference type="NCBIfam" id="NF006914">
    <property type="entry name" value="PRK09404.1"/>
    <property type="match status" value="1"/>
</dbReference>
<dbReference type="GO" id="GO:0005829">
    <property type="term" value="C:cytosol"/>
    <property type="evidence" value="ECO:0007669"/>
    <property type="project" value="TreeGrafter"/>
</dbReference>
<dbReference type="CDD" id="cd02016">
    <property type="entry name" value="TPP_E1_OGDC_like"/>
    <property type="match status" value="1"/>
</dbReference>
<evidence type="ECO:0000256" key="1">
    <source>
        <dbReference type="ARBA" id="ARBA00001964"/>
    </source>
</evidence>
<dbReference type="Pfam" id="PF00676">
    <property type="entry name" value="E1_dh"/>
    <property type="match status" value="1"/>
</dbReference>
<dbReference type="GO" id="GO:0006099">
    <property type="term" value="P:tricarboxylic acid cycle"/>
    <property type="evidence" value="ECO:0007669"/>
    <property type="project" value="TreeGrafter"/>
</dbReference>
<dbReference type="EMBL" id="SDMK01000001">
    <property type="protein sequence ID" value="RXS96426.1"/>
    <property type="molecule type" value="Genomic_DNA"/>
</dbReference>
<comment type="function">
    <text evidence="2">E1 component of the 2-oxoglutarate dehydrogenase (OGDH) complex which catalyzes the decarboxylation of 2-oxoglutarate, the first step in the conversion of 2-oxoglutarate to succinyl-CoA and CO(2).</text>
</comment>
<dbReference type="PANTHER" id="PTHR23152:SF4">
    <property type="entry name" value="2-OXOADIPATE DEHYDROGENASE COMPLEX COMPONENT E1"/>
    <property type="match status" value="1"/>
</dbReference>
<name>A0A4Q1SFV2_9BACT</name>
<dbReference type="InterPro" id="IPR031717">
    <property type="entry name" value="ODO-1/KGD_C"/>
</dbReference>
<keyword evidence="9" id="KW-1185">Reference proteome</keyword>
<dbReference type="AlphaFoldDB" id="A0A4Q1SFV2"/>
<dbReference type="PIRSF" id="PIRSF000157">
    <property type="entry name" value="Oxoglu_dh_E1"/>
    <property type="match status" value="1"/>
</dbReference>
<accession>A0A4Q1SFV2</accession>
<evidence type="ECO:0000256" key="5">
    <source>
        <dbReference type="ARBA" id="ARBA00023052"/>
    </source>
</evidence>
<dbReference type="SMART" id="SM00861">
    <property type="entry name" value="Transket_pyr"/>
    <property type="match status" value="1"/>
</dbReference>
<dbReference type="InterPro" id="IPR005475">
    <property type="entry name" value="Transketolase-like_Pyr-bd"/>
</dbReference>
<feature type="domain" description="Transketolase-like pyrimidine-binding" evidence="7">
    <location>
        <begin position="495"/>
        <end position="688"/>
    </location>
</feature>
<dbReference type="NCBIfam" id="NF008907">
    <property type="entry name" value="PRK12270.1"/>
    <property type="match status" value="1"/>
</dbReference>
<dbReference type="Pfam" id="PF02779">
    <property type="entry name" value="Transket_pyr"/>
    <property type="match status" value="1"/>
</dbReference>
<dbReference type="InterPro" id="IPR011603">
    <property type="entry name" value="2oxoglutarate_DH_E1"/>
</dbReference>
<dbReference type="InterPro" id="IPR001017">
    <property type="entry name" value="DH_E1"/>
</dbReference>
<dbReference type="NCBIfam" id="TIGR00239">
    <property type="entry name" value="2oxo_dh_E1"/>
    <property type="match status" value="1"/>
</dbReference>
<evidence type="ECO:0000313" key="8">
    <source>
        <dbReference type="EMBL" id="RXS96426.1"/>
    </source>
</evidence>
<evidence type="ECO:0000256" key="4">
    <source>
        <dbReference type="ARBA" id="ARBA00023002"/>
    </source>
</evidence>
<dbReference type="InterPro" id="IPR029061">
    <property type="entry name" value="THDP-binding"/>
</dbReference>
<dbReference type="EC" id="1.2.4.2" evidence="3"/>
<dbReference type="Proteomes" id="UP000290253">
    <property type="component" value="Unassembled WGS sequence"/>
</dbReference>
<dbReference type="Gene3D" id="3.40.50.11610">
    <property type="entry name" value="Multifunctional 2-oxoglutarate metabolism enzyme, C-terminal domain"/>
    <property type="match status" value="1"/>
</dbReference>
<dbReference type="GO" id="GO:0045252">
    <property type="term" value="C:oxoglutarate dehydrogenase complex"/>
    <property type="evidence" value="ECO:0007669"/>
    <property type="project" value="TreeGrafter"/>
</dbReference>
<dbReference type="OrthoDB" id="9759785at2"/>
<organism evidence="8 9">
    <name type="scientific">Silvibacterium dinghuense</name>
    <dbReference type="NCBI Taxonomy" id="1560006"/>
    <lineage>
        <taxon>Bacteria</taxon>
        <taxon>Pseudomonadati</taxon>
        <taxon>Acidobacteriota</taxon>
        <taxon>Terriglobia</taxon>
        <taxon>Terriglobales</taxon>
        <taxon>Acidobacteriaceae</taxon>
        <taxon>Silvibacterium</taxon>
    </lineage>
</organism>
<evidence type="ECO:0000313" key="9">
    <source>
        <dbReference type="Proteomes" id="UP000290253"/>
    </source>
</evidence>
<dbReference type="RefSeq" id="WP_129206175.1">
    <property type="nucleotide sequence ID" value="NZ_BMGU01000001.1"/>
</dbReference>
<sequence>MTPTNLSSDAPSTQPGSQSFSQRQYIFDSFRRWGYLKAQLDPLGQYLAPETVAELDFTGPDAEEAAGYYCSTVGAECMHIPSAERRQWLAERLETNPLAVDEAAQQRILELLTRADIFEQTIQSRYLGTKRFSLEGVTALIPFLDELFNRAAEFGAQKSVMGMSHRGRLSVMVNTFGKSAADIFSKFEDVDPRSILGGGDVKYHVGATGTFLARNGETVSLHLVSNPSHLEAVDPVAMGRAKAKQARYGADGVSRVLPVIIHGDAAFAGQGIWAETMNLASIEGYSVGGSIQIVVNNLIGFTAEPEESNSTRFATDLAKRLDVPIFHVNAEDAEAVVRIAALAAEYRHTFHSDVVVDLIGYRRHGHSEVDDPTITQPLRYARIKNHPPLYEIYAKKIGVDIAARVKELQAEFGDAQKQAQTMQKMPTLAKMPEYWSAYKGGPFKAEYEAETGISREEIGALTAGLTKYPSDFHIHPKIAKLLEQRAEMGQGKRPFDYGMAEALAFGSLVKGGTPVRLSGQDSQRGTFNQRHSVLIDIENEQGFVPLNHLAEDQAPYEAYNSMLSEAGVMGFEYGYSRDYPETLVLWEAQFGDFANGAQIVIDQFLSAAEDKWGLLSGLTLLLPHGYEGQGPEHSSARIERYLQLTAHDNIQVCQPSTAAQYFHLLRRQALRKWRKPLVVFTPKSMLRHPDAISPIEAFSVQYFQNVLPETEIKDAKRLLVCTGKIGHELRVERAKRKDGTTGIVFLEQLYPFPEAELIAAIEAHPNAHEIVWVQEEPQNMGAHSYVMPRLRRLARNRQVLSVKRSEAASPATGSGKAHEMEQKTLIELALSSGLQDKVAK</sequence>
<keyword evidence="4 8" id="KW-0560">Oxidoreductase</keyword>
<protein>
    <recommendedName>
        <fullName evidence="3">oxoglutarate dehydrogenase (succinyl-transferring)</fullName>
        <ecNumber evidence="3">1.2.4.2</ecNumber>
    </recommendedName>
</protein>
<dbReference type="Gene3D" id="3.40.50.970">
    <property type="match status" value="1"/>
</dbReference>
<gene>
    <name evidence="8" type="ORF">ESZ00_00205</name>
</gene>
<proteinExistence type="predicted"/>
<dbReference type="InterPro" id="IPR042179">
    <property type="entry name" value="KGD_C_sf"/>
</dbReference>
<evidence type="ECO:0000259" key="7">
    <source>
        <dbReference type="SMART" id="SM00861"/>
    </source>
</evidence>
<dbReference type="GO" id="GO:0004591">
    <property type="term" value="F:oxoglutarate dehydrogenase (succinyl-transferring) activity"/>
    <property type="evidence" value="ECO:0007669"/>
    <property type="project" value="UniProtKB-EC"/>
</dbReference>
<comment type="caution">
    <text evidence="8">The sequence shown here is derived from an EMBL/GenBank/DDBJ whole genome shotgun (WGS) entry which is preliminary data.</text>
</comment>
<keyword evidence="5" id="KW-0786">Thiamine pyrophosphate</keyword>